<dbReference type="SUPFAM" id="SSF110857">
    <property type="entry name" value="Gamma-glutamyl cyclotransferase-like"/>
    <property type="match status" value="1"/>
</dbReference>
<reference evidence="5 6" key="1">
    <citation type="submission" date="2015-09" db="EMBL/GenBank/DDBJ databases">
        <title>Draft genome of a European isolate of the apple canker pathogen Neonectria ditissima.</title>
        <authorList>
            <person name="Gomez-Cortecero A."/>
            <person name="Harrison R.J."/>
            <person name="Armitage A.D."/>
        </authorList>
    </citation>
    <scope>NUCLEOTIDE SEQUENCE [LARGE SCALE GENOMIC DNA]</scope>
    <source>
        <strain evidence="5 6">R09/05</strain>
    </source>
</reference>
<evidence type="ECO:0000256" key="2">
    <source>
        <dbReference type="ARBA" id="ARBA00022679"/>
    </source>
</evidence>
<feature type="domain" description="Gamma-glutamylcyclotransferase AIG2-like" evidence="4">
    <location>
        <begin position="206"/>
        <end position="300"/>
    </location>
</feature>
<dbReference type="EMBL" id="LKCW01000039">
    <property type="protein sequence ID" value="KPM42999.1"/>
    <property type="molecule type" value="Genomic_DNA"/>
</dbReference>
<dbReference type="CDD" id="cd06661">
    <property type="entry name" value="GGCT_like"/>
    <property type="match status" value="1"/>
</dbReference>
<evidence type="ECO:0000259" key="4">
    <source>
        <dbReference type="Pfam" id="PF06094"/>
    </source>
</evidence>
<evidence type="ECO:0000256" key="3">
    <source>
        <dbReference type="ARBA" id="ARBA00030602"/>
    </source>
</evidence>
<sequence>MDVLDILASMVQSASLHDDGQEPDLATIQQWQHLFSYSFAEAEEKIKEHRSNDNVALVVSDAHWEMIRHRDDLSSYSKEAYEHSLELARKAALVQASATPVQNNRHGNRSIRPVTYLVKLDGPVSTVDSIMTAGCLSTAPKLLCGTDSSGGSATFCHFYSILQGFQGPVTNFTSSNTRYRLNFAQYRYNTATSTPSPSQNQFPVWYFFYGTLADSDVLARVLGDEQQQQLPNYDYRSARIRGGILKTWGGRYQALVDDPDGGYVKGSAFLVVDENQEDALRVYETDQYEVVRCTVEMEDGLVDGLTFKFVGEVD</sequence>
<dbReference type="Gene3D" id="3.10.490.10">
    <property type="entry name" value="Gamma-glutamyl cyclotransferase-like"/>
    <property type="match status" value="1"/>
</dbReference>
<dbReference type="AlphaFoldDB" id="A0A0P7AYG3"/>
<dbReference type="InterPro" id="IPR045038">
    <property type="entry name" value="AIG2-like"/>
</dbReference>
<keyword evidence="2" id="KW-0808">Transferase</keyword>
<accession>A0A0P7AYG3</accession>
<evidence type="ECO:0000313" key="5">
    <source>
        <dbReference type="EMBL" id="KPM42999.1"/>
    </source>
</evidence>
<name>A0A0P7AYG3_9HYPO</name>
<dbReference type="InterPro" id="IPR036568">
    <property type="entry name" value="GGCT-like_sf"/>
</dbReference>
<comment type="caution">
    <text evidence="5">The sequence shown here is derived from an EMBL/GenBank/DDBJ whole genome shotgun (WGS) entry which is preliminary data.</text>
</comment>
<dbReference type="Pfam" id="PF06094">
    <property type="entry name" value="GGACT"/>
    <property type="match status" value="1"/>
</dbReference>
<proteinExistence type="inferred from homology"/>
<dbReference type="PANTHER" id="PTHR31544">
    <property type="entry name" value="AIG2-LIKE PROTEIN D"/>
    <property type="match status" value="1"/>
</dbReference>
<dbReference type="Proteomes" id="UP000050424">
    <property type="component" value="Unassembled WGS sequence"/>
</dbReference>
<evidence type="ECO:0000256" key="1">
    <source>
        <dbReference type="ARBA" id="ARBA00008861"/>
    </source>
</evidence>
<dbReference type="PANTHER" id="PTHR31544:SF4">
    <property type="entry name" value="GAMMA-GLUTAMYLCYCLOTRANSFERASE-RELATED"/>
    <property type="match status" value="1"/>
</dbReference>
<dbReference type="InterPro" id="IPR009288">
    <property type="entry name" value="AIG2-like_dom"/>
</dbReference>
<dbReference type="InterPro" id="IPR013024">
    <property type="entry name" value="GGCT-like"/>
</dbReference>
<protein>
    <recommendedName>
        <fullName evidence="3">Putative gamma-glutamylcyclotransferase</fullName>
    </recommendedName>
</protein>
<organism evidence="5 6">
    <name type="scientific">Neonectria ditissima</name>
    <dbReference type="NCBI Taxonomy" id="78410"/>
    <lineage>
        <taxon>Eukaryota</taxon>
        <taxon>Fungi</taxon>
        <taxon>Dikarya</taxon>
        <taxon>Ascomycota</taxon>
        <taxon>Pezizomycotina</taxon>
        <taxon>Sordariomycetes</taxon>
        <taxon>Hypocreomycetidae</taxon>
        <taxon>Hypocreales</taxon>
        <taxon>Nectriaceae</taxon>
        <taxon>Neonectria</taxon>
    </lineage>
</organism>
<comment type="similarity">
    <text evidence="1">Belongs to the gamma-glutamylcyclotransferase family.</text>
</comment>
<evidence type="ECO:0000313" key="6">
    <source>
        <dbReference type="Proteomes" id="UP000050424"/>
    </source>
</evidence>
<keyword evidence="6" id="KW-1185">Reference proteome</keyword>
<dbReference type="GO" id="GO:0016740">
    <property type="term" value="F:transferase activity"/>
    <property type="evidence" value="ECO:0007669"/>
    <property type="project" value="UniProtKB-KW"/>
</dbReference>
<dbReference type="OrthoDB" id="3262926at2759"/>
<gene>
    <name evidence="5" type="ORF">AK830_g3515</name>
</gene>